<name>A0A1G7JVJ6_9FIRM</name>
<dbReference type="Proteomes" id="UP000243333">
    <property type="component" value="Unassembled WGS sequence"/>
</dbReference>
<dbReference type="AlphaFoldDB" id="A0A1G7JVJ6"/>
<evidence type="ECO:0000313" key="3">
    <source>
        <dbReference type="Proteomes" id="UP000243333"/>
    </source>
</evidence>
<protein>
    <submittedName>
        <fullName evidence="2">Uncharacterized protein</fullName>
    </submittedName>
</protein>
<accession>A0A1G7JVJ6</accession>
<gene>
    <name evidence="2" type="ORF">SAMN05660235_01073</name>
</gene>
<keyword evidence="3" id="KW-1185">Reference proteome</keyword>
<organism evidence="2 3">
    <name type="scientific">Sporolituus thermophilus DSM 23256</name>
    <dbReference type="NCBI Taxonomy" id="1123285"/>
    <lineage>
        <taxon>Bacteria</taxon>
        <taxon>Bacillati</taxon>
        <taxon>Bacillota</taxon>
        <taxon>Negativicutes</taxon>
        <taxon>Selenomonadales</taxon>
        <taxon>Sporomusaceae</taxon>
        <taxon>Sporolituus</taxon>
    </lineage>
</organism>
<sequence length="119" mass="13129">MELGIDAVESGSINASGVSHRLGGRDKPAHGGNILPAGPPCGPGGGFRFENFADLKKFQQVLLFLVKQVFEAKRRTACTNEDPKPPPYFQKTLPGQHFHRLAHRGAANLKNIHQFIFRR</sequence>
<proteinExistence type="predicted"/>
<feature type="region of interest" description="Disordered" evidence="1">
    <location>
        <begin position="19"/>
        <end position="38"/>
    </location>
</feature>
<evidence type="ECO:0000256" key="1">
    <source>
        <dbReference type="SAM" id="MobiDB-lite"/>
    </source>
</evidence>
<reference evidence="3" key="1">
    <citation type="submission" date="2016-10" db="EMBL/GenBank/DDBJ databases">
        <authorList>
            <person name="Varghese N."/>
            <person name="Submissions S."/>
        </authorList>
    </citation>
    <scope>NUCLEOTIDE SEQUENCE [LARGE SCALE GENOMIC DNA]</scope>
    <source>
        <strain evidence="3">DSM 23256</strain>
    </source>
</reference>
<dbReference type="EMBL" id="FNBU01000006">
    <property type="protein sequence ID" value="SDF28947.1"/>
    <property type="molecule type" value="Genomic_DNA"/>
</dbReference>
<evidence type="ECO:0000313" key="2">
    <source>
        <dbReference type="EMBL" id="SDF28947.1"/>
    </source>
</evidence>